<sequence>MSNQQKTTDTNRVVVAALSDDSFVRLMQQICDIPTTKKASTPDPRK</sequence>
<geneLocation type="plasmid" evidence="1">
    <name>pQBR55</name>
</geneLocation>
<reference evidence="1" key="1">
    <citation type="submission" date="2014-12" db="EMBL/GenBank/DDBJ databases">
        <authorList>
            <person name="Hall J."/>
        </authorList>
    </citation>
    <scope>NUCLEOTIDE SEQUENCE [LARGE SCALE GENOMIC DNA]</scope>
    <source>
        <strain evidence="1">SBW25</strain>
        <plasmid evidence="1">pQBR55</plasmid>
    </source>
</reference>
<keyword evidence="1" id="KW-0614">Plasmid</keyword>
<protein>
    <submittedName>
        <fullName evidence="1">Uncharacterized protein</fullName>
    </submittedName>
</protein>
<name>A0A0G4E678_PSEFS</name>
<gene>
    <name evidence="1" type="ORF">PQBR55_0139</name>
</gene>
<reference evidence="1" key="2">
    <citation type="submission" date="2015-06" db="EMBL/GenBank/DDBJ databases">
        <title>Environmentally co-occuring mercury resistance plasmids are genetically and phenotypically diverse and confer variable context-dependent fitness effects.</title>
        <authorList>
            <person name="Hall J.P.J."/>
            <person name="Harrison E."/>
            <person name="Lilley A.K."/>
            <person name="Paterson S."/>
            <person name="Spiers A.J."/>
            <person name="Brockhurst M.A."/>
        </authorList>
    </citation>
    <scope>NUCLEOTIDE SEQUENCE [LARGE SCALE GENOMIC DNA]</scope>
    <source>
        <strain evidence="1">SBW25</strain>
        <plasmid evidence="1">pQBR55</plasmid>
    </source>
</reference>
<organism evidence="1">
    <name type="scientific">Pseudomonas fluorescens (strain SBW25)</name>
    <dbReference type="NCBI Taxonomy" id="216595"/>
    <lineage>
        <taxon>Bacteria</taxon>
        <taxon>Pseudomonadati</taxon>
        <taxon>Pseudomonadota</taxon>
        <taxon>Gammaproteobacteria</taxon>
        <taxon>Pseudomonadales</taxon>
        <taxon>Pseudomonadaceae</taxon>
        <taxon>Pseudomonas</taxon>
    </lineage>
</organism>
<accession>A0A0G4E678</accession>
<evidence type="ECO:0000313" key="1">
    <source>
        <dbReference type="EMBL" id="CEK42518.1"/>
    </source>
</evidence>
<dbReference type="EMBL" id="LN713927">
    <property type="protein sequence ID" value="CEK42518.1"/>
    <property type="molecule type" value="Genomic_DNA"/>
</dbReference>
<proteinExistence type="predicted"/>
<dbReference type="AlphaFoldDB" id="A0A0G4E678"/>